<keyword evidence="1" id="KW-0812">Transmembrane</keyword>
<dbReference type="InterPro" id="IPR051311">
    <property type="entry name" value="DedA_domain"/>
</dbReference>
<name>A0ABW5AB23_9RHOB</name>
<accession>A0ABW5AB23</accession>
<organism evidence="3 4">
    <name type="scientific">Rhodobacter lacus</name>
    <dbReference type="NCBI Taxonomy" id="1641972"/>
    <lineage>
        <taxon>Bacteria</taxon>
        <taxon>Pseudomonadati</taxon>
        <taxon>Pseudomonadota</taxon>
        <taxon>Alphaproteobacteria</taxon>
        <taxon>Rhodobacterales</taxon>
        <taxon>Rhodobacter group</taxon>
        <taxon>Rhodobacter</taxon>
    </lineage>
</organism>
<evidence type="ECO:0000313" key="3">
    <source>
        <dbReference type="EMBL" id="MFD2175026.1"/>
    </source>
</evidence>
<dbReference type="Pfam" id="PF09335">
    <property type="entry name" value="VTT_dom"/>
    <property type="match status" value="1"/>
</dbReference>
<dbReference type="Proteomes" id="UP001597413">
    <property type="component" value="Unassembled WGS sequence"/>
</dbReference>
<keyword evidence="1" id="KW-0472">Membrane</keyword>
<reference evidence="4" key="1">
    <citation type="journal article" date="2019" name="Int. J. Syst. Evol. Microbiol.">
        <title>The Global Catalogue of Microorganisms (GCM) 10K type strain sequencing project: providing services to taxonomists for standard genome sequencing and annotation.</title>
        <authorList>
            <consortium name="The Broad Institute Genomics Platform"/>
            <consortium name="The Broad Institute Genome Sequencing Center for Infectious Disease"/>
            <person name="Wu L."/>
            <person name="Ma J."/>
        </authorList>
    </citation>
    <scope>NUCLEOTIDE SEQUENCE [LARGE SCALE GENOMIC DNA]</scope>
    <source>
        <strain evidence="4">CCUG 55131</strain>
    </source>
</reference>
<feature type="transmembrane region" description="Helical" evidence="1">
    <location>
        <begin position="158"/>
        <end position="179"/>
    </location>
</feature>
<dbReference type="RefSeq" id="WP_377391071.1">
    <property type="nucleotide sequence ID" value="NZ_JBHUIX010000013.1"/>
</dbReference>
<feature type="transmembrane region" description="Helical" evidence="1">
    <location>
        <begin position="93"/>
        <end position="113"/>
    </location>
</feature>
<protein>
    <submittedName>
        <fullName evidence="3">DedA family protein</fullName>
    </submittedName>
</protein>
<sequence length="192" mass="20851">MSLETLITTLGLPGIFLGTMAEGEAVAFFGGVLAHRHFFPIELVSAVVTAGAISIDNLGFAIGRRAGQGAFVRRELKRGPVRALHGLLERHQVIALMGFRFVYGLKLAGAVLIGTSPVPWRRFAALDALACVIWAHLFCWLGYAAGGAITRMFGQLRLPPHLGVALTGFLVAAIGLHFLRQHRRRLRDEESD</sequence>
<proteinExistence type="predicted"/>
<evidence type="ECO:0000313" key="4">
    <source>
        <dbReference type="Proteomes" id="UP001597413"/>
    </source>
</evidence>
<evidence type="ECO:0000256" key="1">
    <source>
        <dbReference type="SAM" id="Phobius"/>
    </source>
</evidence>
<dbReference type="EMBL" id="JBHUIX010000013">
    <property type="protein sequence ID" value="MFD2175026.1"/>
    <property type="molecule type" value="Genomic_DNA"/>
</dbReference>
<keyword evidence="1" id="KW-1133">Transmembrane helix</keyword>
<evidence type="ECO:0000259" key="2">
    <source>
        <dbReference type="Pfam" id="PF09335"/>
    </source>
</evidence>
<gene>
    <name evidence="3" type="ORF">ACFSM0_13100</name>
</gene>
<dbReference type="PANTHER" id="PTHR42709:SF2">
    <property type="entry name" value="INNER MEMBRANE PROTEIN YOHD"/>
    <property type="match status" value="1"/>
</dbReference>
<feature type="domain" description="VTT" evidence="2">
    <location>
        <begin position="24"/>
        <end position="143"/>
    </location>
</feature>
<keyword evidence="4" id="KW-1185">Reference proteome</keyword>
<comment type="caution">
    <text evidence="3">The sequence shown here is derived from an EMBL/GenBank/DDBJ whole genome shotgun (WGS) entry which is preliminary data.</text>
</comment>
<dbReference type="InterPro" id="IPR032816">
    <property type="entry name" value="VTT_dom"/>
</dbReference>
<feature type="transmembrane region" description="Helical" evidence="1">
    <location>
        <begin position="125"/>
        <end position="146"/>
    </location>
</feature>
<dbReference type="PANTHER" id="PTHR42709">
    <property type="entry name" value="ALKALINE PHOSPHATASE LIKE PROTEIN"/>
    <property type="match status" value="1"/>
</dbReference>